<feature type="domain" description="Sieve element occlusion C-terminal" evidence="2">
    <location>
        <begin position="456"/>
        <end position="679"/>
    </location>
</feature>
<dbReference type="Pfam" id="PF14576">
    <property type="entry name" value="SEO_N"/>
    <property type="match status" value="1"/>
</dbReference>
<dbReference type="EMBL" id="JARAOO010000009">
    <property type="protein sequence ID" value="KAJ7957670.1"/>
    <property type="molecule type" value="Genomic_DNA"/>
</dbReference>
<dbReference type="InterPro" id="IPR039299">
    <property type="entry name" value="SEOA"/>
</dbReference>
<evidence type="ECO:0000259" key="2">
    <source>
        <dbReference type="Pfam" id="PF14577"/>
    </source>
</evidence>
<dbReference type="InterPro" id="IPR027942">
    <property type="entry name" value="SEO_N"/>
</dbReference>
<keyword evidence="4" id="KW-1185">Reference proteome</keyword>
<dbReference type="KEGG" id="qsa:O6P43_023943"/>
<dbReference type="AlphaFoldDB" id="A0AAD7LIF3"/>
<sequence length="679" mass="77825">MNMKLLKGHKVSLCSHSTTEEDILIRKLLLMHDPDGRWLDSELLLHAVEKIMLYASTSEVVVPKSKNNISNIEVIGLSSQEPLGYTIKRISCKILCILSGEGDLHSRTMGLFDLLENYRWDAKVVLVLAAFATRYGEFCLLMQLYPHNPLAALLAKLKQLPSDLWPLKPLFKALSLLMKTMVDVANCIIQFEALPHSDIQLDHEALLVTKSHIYLAVYWVTRSTLTCFSQITDFRIMKQKYSDSTVIAAWELSSLACRLNRICCVLRQQVDLCHQEMERKMHEKLLNLFYENHLDNQEVLRMLFALKGDLPFKDCSSHAKLGVSALKNKIVMLLISKPELLTFEELHSLVQQTFDHPLNDKLEDSYKIVWVPLPSSDTWTEAEETSFNFQSNSLPWYSVRKPRLIGSAVVKNIQEQWNYKGEPLIVVLDSNGKVTHSNAFDMVMIWGPKAYPFSASKEAELWKDEKLAMQLMVDDIDPLLAHWFEEGRNLCIYGSDNIEWVQEFNAKMEELKQAGVQLEMVYVGCSNFSEHVKDIMSTIPCPLSIPKLHFFWLRIRSMRRSKLRLGKTSSSDYVLEELVALLDINDNKGWAVIGSGTSKYSIKLQGSQIMECLNKFPEWKENVEKLGLIPTIRIAFEPPLARPCNHSYEVPFAQVEGLVEGTVFCEICKYPMKKFVVYE</sequence>
<name>A0AAD7LIF3_QUISA</name>
<comment type="caution">
    <text evidence="3">The sequence shown here is derived from an EMBL/GenBank/DDBJ whole genome shotgun (WGS) entry which is preliminary data.</text>
</comment>
<accession>A0AAD7LIF3</accession>
<dbReference type="InterPro" id="IPR027944">
    <property type="entry name" value="SEO_C"/>
</dbReference>
<proteinExistence type="predicted"/>
<dbReference type="GO" id="GO:0010088">
    <property type="term" value="P:phloem development"/>
    <property type="evidence" value="ECO:0007669"/>
    <property type="project" value="InterPro"/>
</dbReference>
<dbReference type="PANTHER" id="PTHR33232:SF11">
    <property type="entry name" value="PROTEIN SIEVE ELEMENT OCCLUSION C"/>
    <property type="match status" value="1"/>
</dbReference>
<reference evidence="3" key="1">
    <citation type="journal article" date="2023" name="Science">
        <title>Elucidation of the pathway for biosynthesis of saponin adjuvants from the soapbark tree.</title>
        <authorList>
            <person name="Reed J."/>
            <person name="Orme A."/>
            <person name="El-Demerdash A."/>
            <person name="Owen C."/>
            <person name="Martin L.B.B."/>
            <person name="Misra R.C."/>
            <person name="Kikuchi S."/>
            <person name="Rejzek M."/>
            <person name="Martin A.C."/>
            <person name="Harkess A."/>
            <person name="Leebens-Mack J."/>
            <person name="Louveau T."/>
            <person name="Stephenson M.J."/>
            <person name="Osbourn A."/>
        </authorList>
    </citation>
    <scope>NUCLEOTIDE SEQUENCE</scope>
    <source>
        <strain evidence="3">S10</strain>
    </source>
</reference>
<gene>
    <name evidence="3" type="ORF">O6P43_023943</name>
</gene>
<protein>
    <submittedName>
        <fullName evidence="3">Sieve element occlusion</fullName>
    </submittedName>
</protein>
<evidence type="ECO:0000313" key="4">
    <source>
        <dbReference type="Proteomes" id="UP001163823"/>
    </source>
</evidence>
<organism evidence="3 4">
    <name type="scientific">Quillaja saponaria</name>
    <name type="common">Soap bark tree</name>
    <dbReference type="NCBI Taxonomy" id="32244"/>
    <lineage>
        <taxon>Eukaryota</taxon>
        <taxon>Viridiplantae</taxon>
        <taxon>Streptophyta</taxon>
        <taxon>Embryophyta</taxon>
        <taxon>Tracheophyta</taxon>
        <taxon>Spermatophyta</taxon>
        <taxon>Magnoliopsida</taxon>
        <taxon>eudicotyledons</taxon>
        <taxon>Gunneridae</taxon>
        <taxon>Pentapetalae</taxon>
        <taxon>rosids</taxon>
        <taxon>fabids</taxon>
        <taxon>Fabales</taxon>
        <taxon>Quillajaceae</taxon>
        <taxon>Quillaja</taxon>
    </lineage>
</organism>
<feature type="domain" description="Sieve element occlusion N-terminal" evidence="1">
    <location>
        <begin position="20"/>
        <end position="292"/>
    </location>
</feature>
<dbReference type="Pfam" id="PF14577">
    <property type="entry name" value="SEO_C"/>
    <property type="match status" value="1"/>
</dbReference>
<dbReference type="PANTHER" id="PTHR33232">
    <property type="entry name" value="PROTEIN SIEVE ELEMENT OCCLUSION B-LIKE"/>
    <property type="match status" value="1"/>
</dbReference>
<dbReference type="Proteomes" id="UP001163823">
    <property type="component" value="Chromosome 9"/>
</dbReference>
<evidence type="ECO:0000313" key="3">
    <source>
        <dbReference type="EMBL" id="KAJ7957670.1"/>
    </source>
</evidence>
<evidence type="ECO:0000259" key="1">
    <source>
        <dbReference type="Pfam" id="PF14576"/>
    </source>
</evidence>